<organism evidence="1 2">
    <name type="scientific">Catenaria anguillulae PL171</name>
    <dbReference type="NCBI Taxonomy" id="765915"/>
    <lineage>
        <taxon>Eukaryota</taxon>
        <taxon>Fungi</taxon>
        <taxon>Fungi incertae sedis</taxon>
        <taxon>Blastocladiomycota</taxon>
        <taxon>Blastocladiomycetes</taxon>
        <taxon>Blastocladiales</taxon>
        <taxon>Catenariaceae</taxon>
        <taxon>Catenaria</taxon>
    </lineage>
</organism>
<dbReference type="Proteomes" id="UP000193411">
    <property type="component" value="Unassembled WGS sequence"/>
</dbReference>
<name>A0A1Y2HC15_9FUNG</name>
<comment type="caution">
    <text evidence="1">The sequence shown here is derived from an EMBL/GenBank/DDBJ whole genome shotgun (WGS) entry which is preliminary data.</text>
</comment>
<dbReference type="AlphaFoldDB" id="A0A1Y2HC15"/>
<evidence type="ECO:0000313" key="1">
    <source>
        <dbReference type="EMBL" id="ORZ32118.1"/>
    </source>
</evidence>
<keyword evidence="2" id="KW-1185">Reference proteome</keyword>
<protein>
    <submittedName>
        <fullName evidence="1">Uncharacterized protein</fullName>
    </submittedName>
</protein>
<proteinExistence type="predicted"/>
<reference evidence="1 2" key="1">
    <citation type="submission" date="2016-07" db="EMBL/GenBank/DDBJ databases">
        <title>Pervasive Adenine N6-methylation of Active Genes in Fungi.</title>
        <authorList>
            <consortium name="DOE Joint Genome Institute"/>
            <person name="Mondo S.J."/>
            <person name="Dannebaum R.O."/>
            <person name="Kuo R.C."/>
            <person name="Labutti K."/>
            <person name="Haridas S."/>
            <person name="Kuo A."/>
            <person name="Salamov A."/>
            <person name="Ahrendt S.R."/>
            <person name="Lipzen A."/>
            <person name="Sullivan W."/>
            <person name="Andreopoulos W.B."/>
            <person name="Clum A."/>
            <person name="Lindquist E."/>
            <person name="Daum C."/>
            <person name="Ramamoorthy G.K."/>
            <person name="Gryganskyi A."/>
            <person name="Culley D."/>
            <person name="Magnuson J.K."/>
            <person name="James T.Y."/>
            <person name="O'Malley M.A."/>
            <person name="Stajich J.E."/>
            <person name="Spatafora J.W."/>
            <person name="Visel A."/>
            <person name="Grigoriev I.V."/>
        </authorList>
    </citation>
    <scope>NUCLEOTIDE SEQUENCE [LARGE SCALE GENOMIC DNA]</scope>
    <source>
        <strain evidence="1 2">PL171</strain>
    </source>
</reference>
<sequence>MLPAFALRREFIFVYYLASLPACSLSISPTMLDALRIGSIPRDGTRRPRPDVEHSSEWHVKTVKRLFSVLALALALARLWLQSLRQIKGATALTLLNAGPKNMPRSRVIPTNLKAICTYLRRTQAASS</sequence>
<dbReference type="EMBL" id="MCFL01000051">
    <property type="protein sequence ID" value="ORZ32118.1"/>
    <property type="molecule type" value="Genomic_DNA"/>
</dbReference>
<evidence type="ECO:0000313" key="2">
    <source>
        <dbReference type="Proteomes" id="UP000193411"/>
    </source>
</evidence>
<accession>A0A1Y2HC15</accession>
<gene>
    <name evidence="1" type="ORF">BCR44DRAFT_1255414</name>
</gene>